<reference evidence="3" key="1">
    <citation type="journal article" date="2019" name="Int. J. Syst. Evol. Microbiol.">
        <title>The Global Catalogue of Microorganisms (GCM) 10K type strain sequencing project: providing services to taxonomists for standard genome sequencing and annotation.</title>
        <authorList>
            <consortium name="The Broad Institute Genomics Platform"/>
            <consortium name="The Broad Institute Genome Sequencing Center for Infectious Disease"/>
            <person name="Wu L."/>
            <person name="Ma J."/>
        </authorList>
    </citation>
    <scope>NUCLEOTIDE SEQUENCE [LARGE SCALE GENOMIC DNA]</scope>
    <source>
        <strain evidence="3">KCTC 32255</strain>
    </source>
</reference>
<feature type="transmembrane region" description="Helical" evidence="1">
    <location>
        <begin position="100"/>
        <end position="118"/>
    </location>
</feature>
<feature type="transmembrane region" description="Helical" evidence="1">
    <location>
        <begin position="61"/>
        <end position="88"/>
    </location>
</feature>
<name>A0ABW2BW20_9PSEU</name>
<sequence length="290" mass="30959">MTAVKEATREEWSELGDRTLDYIARPGQVFEGFGEQLAFFLHTLTTVPRTVRRYSKETLRLLTEVCFGTGALAIIGGTLGVMIGMTLFTGLIVGLQGYSSLNQLGTAALTGFISAYFNTREVAPLSAGLALSATVGCGFTAQLGAMRISDEIDALEVMAVPSLPYLVTTRVLAGVGAVIPLYAVGLLSSYLASRQITIWVYGQSAGTYDHYFSLFLPPQDVVYSFVKVMIFALVVIMTHCYFGYTARGGPAGVGVAVGKAVRTSIVLIAVLDFFLSLALWGSTTTVRIAG</sequence>
<dbReference type="Pfam" id="PF02405">
    <property type="entry name" value="MlaE"/>
    <property type="match status" value="1"/>
</dbReference>
<dbReference type="PANTHER" id="PTHR30188:SF13">
    <property type="entry name" value="CONSERVED HYPOTHETICAL INTEGRAL MEMBRANE PROTEIN YRBE3B"/>
    <property type="match status" value="1"/>
</dbReference>
<feature type="transmembrane region" description="Helical" evidence="1">
    <location>
        <begin position="264"/>
        <end position="281"/>
    </location>
</feature>
<proteinExistence type="predicted"/>
<feature type="transmembrane region" description="Helical" evidence="1">
    <location>
        <begin position="165"/>
        <end position="187"/>
    </location>
</feature>
<accession>A0ABW2BW20</accession>
<feature type="transmembrane region" description="Helical" evidence="1">
    <location>
        <begin position="125"/>
        <end position="145"/>
    </location>
</feature>
<comment type="caution">
    <text evidence="2">The sequence shown here is derived from an EMBL/GenBank/DDBJ whole genome shotgun (WGS) entry which is preliminary data.</text>
</comment>
<dbReference type="RefSeq" id="WP_345395851.1">
    <property type="nucleotide sequence ID" value="NZ_BAABLA010000024.1"/>
</dbReference>
<gene>
    <name evidence="2" type="ORF">ACFQGD_05535</name>
</gene>
<dbReference type="PANTHER" id="PTHR30188">
    <property type="entry name" value="ABC TRANSPORTER PERMEASE PROTEIN-RELATED"/>
    <property type="match status" value="1"/>
</dbReference>
<evidence type="ECO:0000256" key="1">
    <source>
        <dbReference type="SAM" id="Phobius"/>
    </source>
</evidence>
<keyword evidence="1" id="KW-1133">Transmembrane helix</keyword>
<protein>
    <submittedName>
        <fullName evidence="2">MlaE family ABC transporter permease</fullName>
    </submittedName>
</protein>
<evidence type="ECO:0000313" key="3">
    <source>
        <dbReference type="Proteomes" id="UP001596337"/>
    </source>
</evidence>
<dbReference type="Proteomes" id="UP001596337">
    <property type="component" value="Unassembled WGS sequence"/>
</dbReference>
<evidence type="ECO:0000313" key="2">
    <source>
        <dbReference type="EMBL" id="MFC6866602.1"/>
    </source>
</evidence>
<keyword evidence="1" id="KW-0812">Transmembrane</keyword>
<organism evidence="2 3">
    <name type="scientific">Haloechinothrix salitolerans</name>
    <dbReference type="NCBI Taxonomy" id="926830"/>
    <lineage>
        <taxon>Bacteria</taxon>
        <taxon>Bacillati</taxon>
        <taxon>Actinomycetota</taxon>
        <taxon>Actinomycetes</taxon>
        <taxon>Pseudonocardiales</taxon>
        <taxon>Pseudonocardiaceae</taxon>
        <taxon>Haloechinothrix</taxon>
    </lineage>
</organism>
<dbReference type="InterPro" id="IPR030802">
    <property type="entry name" value="Permease_MalE"/>
</dbReference>
<keyword evidence="3" id="KW-1185">Reference proteome</keyword>
<dbReference type="EMBL" id="JBHSXX010000001">
    <property type="protein sequence ID" value="MFC6866602.1"/>
    <property type="molecule type" value="Genomic_DNA"/>
</dbReference>
<feature type="transmembrane region" description="Helical" evidence="1">
    <location>
        <begin position="221"/>
        <end position="244"/>
    </location>
</feature>
<keyword evidence="1" id="KW-0472">Membrane</keyword>